<protein>
    <submittedName>
        <fullName evidence="2">Uncharacterized protein</fullName>
    </submittedName>
</protein>
<sequence>MHFQTFCEVVEDDNSSAQSTEFILARQSKYKAIDTNRAAIGVRTSPHAPLEDHARAAVSDRRLPEPSCSAAVSPTLGSRRRIATPPHRCHRILEIFGASTRDDHRYRQSVDIGELESIDTQSSPMTSAGDSRATRQPSRVDPVSQHGQPVGLTGFKLISVRLRPVLNRSKGVLARFFALISDLESI</sequence>
<proteinExistence type="predicted"/>
<evidence type="ECO:0000256" key="1">
    <source>
        <dbReference type="SAM" id="MobiDB-lite"/>
    </source>
</evidence>
<feature type="region of interest" description="Disordered" evidence="1">
    <location>
        <begin position="112"/>
        <end position="147"/>
    </location>
</feature>
<evidence type="ECO:0000313" key="3">
    <source>
        <dbReference type="Proteomes" id="UP000011750"/>
    </source>
</evidence>
<reference evidence="2" key="3">
    <citation type="submission" date="2023-03" db="UniProtKB">
        <authorList>
            <consortium name="EnsemblPlants"/>
        </authorList>
    </citation>
    <scope>IDENTIFICATION</scope>
    <source>
        <strain evidence="2">cv. Chiifu-401-42</strain>
    </source>
</reference>
<keyword evidence="3" id="KW-1185">Reference proteome</keyword>
<dbReference type="Gramene" id="Bra021331.1">
    <property type="protein sequence ID" value="Bra021331.1-P"/>
    <property type="gene ID" value="Bra021331"/>
</dbReference>
<organism evidence="2 3">
    <name type="scientific">Brassica campestris</name>
    <name type="common">Field mustard</name>
    <dbReference type="NCBI Taxonomy" id="3711"/>
    <lineage>
        <taxon>Eukaryota</taxon>
        <taxon>Viridiplantae</taxon>
        <taxon>Streptophyta</taxon>
        <taxon>Embryophyta</taxon>
        <taxon>Tracheophyta</taxon>
        <taxon>Spermatophyta</taxon>
        <taxon>Magnoliopsida</taxon>
        <taxon>eudicotyledons</taxon>
        <taxon>Gunneridae</taxon>
        <taxon>Pentapetalae</taxon>
        <taxon>rosids</taxon>
        <taxon>malvids</taxon>
        <taxon>Brassicales</taxon>
        <taxon>Brassicaceae</taxon>
        <taxon>Brassiceae</taxon>
        <taxon>Brassica</taxon>
    </lineage>
</organism>
<reference evidence="2 3" key="1">
    <citation type="journal article" date="2011" name="Nat. Genet.">
        <title>The genome of the mesopolyploid crop species Brassica rapa.</title>
        <authorList>
            <consortium name="Brassica rapa Genome Sequencing Project Consortium"/>
            <person name="Wang X."/>
            <person name="Wang H."/>
            <person name="Wang J."/>
            <person name="Sun R."/>
            <person name="Wu J."/>
            <person name="Liu S."/>
            <person name="Bai Y."/>
            <person name="Mun J.H."/>
            <person name="Bancroft I."/>
            <person name="Cheng F."/>
            <person name="Huang S."/>
            <person name="Li X."/>
            <person name="Hua W."/>
            <person name="Wang J."/>
            <person name="Wang X."/>
            <person name="Freeling M."/>
            <person name="Pires J.C."/>
            <person name="Paterson A.H."/>
            <person name="Chalhoub B."/>
            <person name="Wang B."/>
            <person name="Hayward A."/>
            <person name="Sharpe A.G."/>
            <person name="Park B.S."/>
            <person name="Weisshaar B."/>
            <person name="Liu B."/>
            <person name="Li B."/>
            <person name="Liu B."/>
            <person name="Tong C."/>
            <person name="Song C."/>
            <person name="Duran C."/>
            <person name="Peng C."/>
            <person name="Geng C."/>
            <person name="Koh C."/>
            <person name="Lin C."/>
            <person name="Edwards D."/>
            <person name="Mu D."/>
            <person name="Shen D."/>
            <person name="Soumpourou E."/>
            <person name="Li F."/>
            <person name="Fraser F."/>
            <person name="Conant G."/>
            <person name="Lassalle G."/>
            <person name="King G.J."/>
            <person name="Bonnema G."/>
            <person name="Tang H."/>
            <person name="Wang H."/>
            <person name="Belcram H."/>
            <person name="Zhou H."/>
            <person name="Hirakawa H."/>
            <person name="Abe H."/>
            <person name="Guo H."/>
            <person name="Wang H."/>
            <person name="Jin H."/>
            <person name="Parkin I.A."/>
            <person name="Batley J."/>
            <person name="Kim J.S."/>
            <person name="Just J."/>
            <person name="Li J."/>
            <person name="Xu J."/>
            <person name="Deng J."/>
            <person name="Kim J.A."/>
            <person name="Li J."/>
            <person name="Yu J."/>
            <person name="Meng J."/>
            <person name="Wang J."/>
            <person name="Min J."/>
            <person name="Poulain J."/>
            <person name="Wang J."/>
            <person name="Hatakeyama K."/>
            <person name="Wu K."/>
            <person name="Wang L."/>
            <person name="Fang L."/>
            <person name="Trick M."/>
            <person name="Links M.G."/>
            <person name="Zhao M."/>
            <person name="Jin M."/>
            <person name="Ramchiary N."/>
            <person name="Drou N."/>
            <person name="Berkman P.J."/>
            <person name="Cai Q."/>
            <person name="Huang Q."/>
            <person name="Li R."/>
            <person name="Tabata S."/>
            <person name="Cheng S."/>
            <person name="Zhang S."/>
            <person name="Zhang S."/>
            <person name="Huang S."/>
            <person name="Sato S."/>
            <person name="Sun S."/>
            <person name="Kwon S.J."/>
            <person name="Choi S.R."/>
            <person name="Lee T.H."/>
            <person name="Fan W."/>
            <person name="Zhao X."/>
            <person name="Tan X."/>
            <person name="Xu X."/>
            <person name="Wang Y."/>
            <person name="Qiu Y."/>
            <person name="Yin Y."/>
            <person name="Li Y."/>
            <person name="Du Y."/>
            <person name="Liao Y."/>
            <person name="Lim Y."/>
            <person name="Narusaka Y."/>
            <person name="Wang Y."/>
            <person name="Wang Z."/>
            <person name="Li Z."/>
            <person name="Wang Z."/>
            <person name="Xiong Z."/>
            <person name="Zhang Z."/>
        </authorList>
    </citation>
    <scope>NUCLEOTIDE SEQUENCE [LARGE SCALE GENOMIC DNA]</scope>
    <source>
        <strain evidence="2 3">cv. Chiifu-401-42</strain>
    </source>
</reference>
<dbReference type="AlphaFoldDB" id="M4DXT5"/>
<accession>M4DXT5</accession>
<name>M4DXT5_BRACM</name>
<feature type="compositionally biased region" description="Polar residues" evidence="1">
    <location>
        <begin position="118"/>
        <end position="137"/>
    </location>
</feature>
<dbReference type="Proteomes" id="UP000011750">
    <property type="component" value="Chromosome A01"/>
</dbReference>
<reference evidence="2 3" key="2">
    <citation type="journal article" date="2018" name="Hortic Res">
        <title>Improved Brassica rapa reference genome by single-molecule sequencing and chromosome conformation capture technologies.</title>
        <authorList>
            <person name="Zhang L."/>
            <person name="Cai X."/>
            <person name="Wu J."/>
            <person name="Liu M."/>
            <person name="Grob S."/>
            <person name="Cheng F."/>
            <person name="Liang J."/>
            <person name="Cai C."/>
            <person name="Liu Z."/>
            <person name="Liu B."/>
            <person name="Wang F."/>
            <person name="Li S."/>
            <person name="Liu F."/>
            <person name="Li X."/>
            <person name="Cheng L."/>
            <person name="Yang W."/>
            <person name="Li M.H."/>
            <person name="Grossniklaus U."/>
            <person name="Zheng H."/>
            <person name="Wang X."/>
        </authorList>
    </citation>
    <scope>NUCLEOTIDE SEQUENCE [LARGE SCALE GENOMIC DNA]</scope>
    <source>
        <strain evidence="2 3">cv. Chiifu-401-42</strain>
    </source>
</reference>
<evidence type="ECO:0000313" key="2">
    <source>
        <dbReference type="EnsemblPlants" id="Bra021331.1-P"/>
    </source>
</evidence>
<dbReference type="InParanoid" id="M4DXT5"/>
<dbReference type="EnsemblPlants" id="Bra021331.1">
    <property type="protein sequence ID" value="Bra021331.1-P"/>
    <property type="gene ID" value="Bra021331"/>
</dbReference>
<dbReference type="HOGENOM" id="CLU_1456409_0_0_1"/>